<feature type="chain" id="PRO_5026176914" description="DUF4794 domain-containing protein" evidence="1">
    <location>
        <begin position="21"/>
        <end position="263"/>
    </location>
</feature>
<accession>A0A6H5HT76</accession>
<reference evidence="2 3" key="1">
    <citation type="submission" date="2020-02" db="EMBL/GenBank/DDBJ databases">
        <authorList>
            <person name="Ferguson B K."/>
        </authorList>
    </citation>
    <scope>NUCLEOTIDE SEQUENCE [LARGE SCALE GENOMIC DNA]</scope>
</reference>
<keyword evidence="1" id="KW-0732">Signal</keyword>
<protein>
    <recommendedName>
        <fullName evidence="4">DUF4794 domain-containing protein</fullName>
    </recommendedName>
</protein>
<proteinExistence type="predicted"/>
<sequence length="263" mass="29926">MNEFSLCLQVLTAFLAYAMAAPADPTPTPQEQESVKEEDRVKKDVLLGTLPYAYVPSAYAALPSTYAALPSPYAALPSASYAYVYDDVKYYPSRYVAPAVVPPVYPDDDFLHENVFWPIPAQSLTFWSLHRRHALRKRSSFTRKTFFFFAPGAVHRVSVKWQFSNFGHQYCCSSSWPWPSHVFLLLKNASKSKSLWVPRRMLTQLTRMPTQQPPSQLLTRMRLTVAFLATTTDFPLPRISANICSTKDFPLFAPVNETRNVNK</sequence>
<keyword evidence="3" id="KW-1185">Reference proteome</keyword>
<gene>
    <name evidence="2" type="ORF">NTEN_LOCUS23512</name>
</gene>
<evidence type="ECO:0000256" key="1">
    <source>
        <dbReference type="SAM" id="SignalP"/>
    </source>
</evidence>
<evidence type="ECO:0008006" key="4">
    <source>
        <dbReference type="Google" id="ProtNLM"/>
    </source>
</evidence>
<organism evidence="2 3">
    <name type="scientific">Nesidiocoris tenuis</name>
    <dbReference type="NCBI Taxonomy" id="355587"/>
    <lineage>
        <taxon>Eukaryota</taxon>
        <taxon>Metazoa</taxon>
        <taxon>Ecdysozoa</taxon>
        <taxon>Arthropoda</taxon>
        <taxon>Hexapoda</taxon>
        <taxon>Insecta</taxon>
        <taxon>Pterygota</taxon>
        <taxon>Neoptera</taxon>
        <taxon>Paraneoptera</taxon>
        <taxon>Hemiptera</taxon>
        <taxon>Heteroptera</taxon>
        <taxon>Panheteroptera</taxon>
        <taxon>Cimicomorpha</taxon>
        <taxon>Miridae</taxon>
        <taxon>Dicyphina</taxon>
        <taxon>Nesidiocoris</taxon>
    </lineage>
</organism>
<dbReference type="AlphaFoldDB" id="A0A6H5HT76"/>
<dbReference type="Proteomes" id="UP000479000">
    <property type="component" value="Unassembled WGS sequence"/>
</dbReference>
<dbReference type="EMBL" id="CADCXU010034637">
    <property type="protein sequence ID" value="CAB0019865.1"/>
    <property type="molecule type" value="Genomic_DNA"/>
</dbReference>
<evidence type="ECO:0000313" key="3">
    <source>
        <dbReference type="Proteomes" id="UP000479000"/>
    </source>
</evidence>
<name>A0A6H5HT76_9HEMI</name>
<evidence type="ECO:0000313" key="2">
    <source>
        <dbReference type="EMBL" id="CAB0019865.1"/>
    </source>
</evidence>
<feature type="signal peptide" evidence="1">
    <location>
        <begin position="1"/>
        <end position="20"/>
    </location>
</feature>